<name>A0A8S5P1P4_9CAUD</name>
<dbReference type="EMBL" id="BK015299">
    <property type="protein sequence ID" value="DAE00132.1"/>
    <property type="molecule type" value="Genomic_DNA"/>
</dbReference>
<protein>
    <submittedName>
        <fullName evidence="1">Uncharacterized protein</fullName>
    </submittedName>
</protein>
<reference evidence="1" key="1">
    <citation type="journal article" date="2021" name="Proc. Natl. Acad. Sci. U.S.A.">
        <title>A Catalog of Tens of Thousands of Viruses from Human Metagenomes Reveals Hidden Associations with Chronic Diseases.</title>
        <authorList>
            <person name="Tisza M.J."/>
            <person name="Buck C.B."/>
        </authorList>
    </citation>
    <scope>NUCLEOTIDE SEQUENCE</scope>
    <source>
        <strain evidence="1">CtTBR23</strain>
    </source>
</reference>
<proteinExistence type="predicted"/>
<accession>A0A8S5P1P4</accession>
<sequence length="274" mass="32237">MIEDYKKYIEKYVALCKPVEYEGLKLRPILVEDAYIFKDACDILMIEKNKIPDIKVIQASYLYFLFSIILSQKEVLDKFLTIANLCFGIDFNAKNMADGDFEPNELLTTTTDTDTQIFFINGWDIAFEIKGQSATLFIEDKKITAQNFEELRKIILFQNLYDYDDMQMSDDFRRVIEDYYRIKNKGRHIPNLEEKEMVVIVNTSYTMETIKEIPLRTFELLFNYSIGKVDYLATMPLLPNLKEAPEHWVYGHEKEKYAEIFSDAQEMVNKVTSI</sequence>
<evidence type="ECO:0000313" key="1">
    <source>
        <dbReference type="EMBL" id="DAE00132.1"/>
    </source>
</evidence>
<organism evidence="1">
    <name type="scientific">Siphoviridae sp. ctTBR23</name>
    <dbReference type="NCBI Taxonomy" id="2825515"/>
    <lineage>
        <taxon>Viruses</taxon>
        <taxon>Duplodnaviria</taxon>
        <taxon>Heunggongvirae</taxon>
        <taxon>Uroviricota</taxon>
        <taxon>Caudoviricetes</taxon>
    </lineage>
</organism>